<dbReference type="Gene3D" id="1.25.40.10">
    <property type="entry name" value="Tetratricopeptide repeat domain"/>
    <property type="match status" value="1"/>
</dbReference>
<evidence type="ECO:0000313" key="5">
    <source>
        <dbReference type="Proteomes" id="UP000267585"/>
    </source>
</evidence>
<dbReference type="PROSITE" id="PS50005">
    <property type="entry name" value="TPR"/>
    <property type="match status" value="2"/>
</dbReference>
<evidence type="ECO:0000256" key="1">
    <source>
        <dbReference type="ARBA" id="ARBA00022737"/>
    </source>
</evidence>
<reference evidence="4 5" key="1">
    <citation type="submission" date="2018-11" db="EMBL/GenBank/DDBJ databases">
        <title>Arenibacter aquaticus sp.nov., a marine bacterium isolated from surface seawater in the South China Sea.</title>
        <authorList>
            <person name="Guo J."/>
            <person name="Sun J."/>
        </authorList>
    </citation>
    <scope>NUCLEOTIDE SEQUENCE [LARGE SCALE GENOMIC DNA]</scope>
    <source>
        <strain evidence="4 5">GUO666</strain>
    </source>
</reference>
<keyword evidence="1" id="KW-0677">Repeat</keyword>
<evidence type="ECO:0000313" key="4">
    <source>
        <dbReference type="EMBL" id="RTE53953.1"/>
    </source>
</evidence>
<dbReference type="RefSeq" id="WP_126161941.1">
    <property type="nucleotide sequence ID" value="NZ_RQPJ01000003.1"/>
</dbReference>
<keyword evidence="2 3" id="KW-0802">TPR repeat</keyword>
<dbReference type="InterPro" id="IPR011990">
    <property type="entry name" value="TPR-like_helical_dom_sf"/>
</dbReference>
<dbReference type="AlphaFoldDB" id="A0A3S0D682"/>
<gene>
    <name evidence="4" type="ORF">EHW67_08445</name>
</gene>
<protein>
    <submittedName>
        <fullName evidence="4">Uncharacterized protein</fullName>
    </submittedName>
</protein>
<accession>A0A3S0D682</accession>
<evidence type="ECO:0000256" key="2">
    <source>
        <dbReference type="ARBA" id="ARBA00022803"/>
    </source>
</evidence>
<keyword evidence="5" id="KW-1185">Reference proteome</keyword>
<dbReference type="PANTHER" id="PTHR44858:SF1">
    <property type="entry name" value="UDP-N-ACETYLGLUCOSAMINE--PEPTIDE N-ACETYLGLUCOSAMINYLTRANSFERASE SPINDLY-RELATED"/>
    <property type="match status" value="1"/>
</dbReference>
<feature type="repeat" description="TPR" evidence="3">
    <location>
        <begin position="53"/>
        <end position="86"/>
    </location>
</feature>
<name>A0A3S0D682_9FLAO</name>
<dbReference type="OrthoDB" id="1523318at2"/>
<dbReference type="EMBL" id="RQPJ01000003">
    <property type="protein sequence ID" value="RTE53953.1"/>
    <property type="molecule type" value="Genomic_DNA"/>
</dbReference>
<dbReference type="PANTHER" id="PTHR44858">
    <property type="entry name" value="TETRATRICOPEPTIDE REPEAT PROTEIN 6"/>
    <property type="match status" value="1"/>
</dbReference>
<dbReference type="SUPFAM" id="SSF48452">
    <property type="entry name" value="TPR-like"/>
    <property type="match status" value="1"/>
</dbReference>
<feature type="repeat" description="TPR" evidence="3">
    <location>
        <begin position="87"/>
        <end position="120"/>
    </location>
</feature>
<proteinExistence type="predicted"/>
<sequence length="289" mass="34020">MMFNKKEAILFVVKRGLLLLLFLSLSMPMFAHGDLSIRIAEKTIEISEDPNNFELYYQRGLLYQQHMEYDSALKDYHKSQSLGNTDKSVHYNIAEVHYLTQDYDQALNSIASFLELDSKDVKAKKLQAQILFQLKSYKKSLKAYRYVIHNMTDIRPEDILEYSNIILTENNKNYKDALEAIQLGLDKLGPHTLSLQLRKLDYLKDSHQTEKALEQYNYFILEYNRKEFWYYRKAMYLTEIDKPHEAFISLKLASAAIRQLDTRFKNMSAVIELKEQIKSLESIINNQKS</sequence>
<evidence type="ECO:0000256" key="3">
    <source>
        <dbReference type="PROSITE-ProRule" id="PRU00339"/>
    </source>
</evidence>
<dbReference type="SMART" id="SM00028">
    <property type="entry name" value="TPR"/>
    <property type="match status" value="3"/>
</dbReference>
<dbReference type="Pfam" id="PF12895">
    <property type="entry name" value="ANAPC3"/>
    <property type="match status" value="1"/>
</dbReference>
<comment type="caution">
    <text evidence="4">The sequence shown here is derived from an EMBL/GenBank/DDBJ whole genome shotgun (WGS) entry which is preliminary data.</text>
</comment>
<dbReference type="InterPro" id="IPR050498">
    <property type="entry name" value="Ycf3"/>
</dbReference>
<dbReference type="InterPro" id="IPR019734">
    <property type="entry name" value="TPR_rpt"/>
</dbReference>
<dbReference type="Proteomes" id="UP000267585">
    <property type="component" value="Unassembled WGS sequence"/>
</dbReference>
<organism evidence="4 5">
    <name type="scientific">Arenibacter aquaticus</name>
    <dbReference type="NCBI Taxonomy" id="2489054"/>
    <lineage>
        <taxon>Bacteria</taxon>
        <taxon>Pseudomonadati</taxon>
        <taxon>Bacteroidota</taxon>
        <taxon>Flavobacteriia</taxon>
        <taxon>Flavobacteriales</taxon>
        <taxon>Flavobacteriaceae</taxon>
        <taxon>Arenibacter</taxon>
    </lineage>
</organism>